<dbReference type="EMBL" id="JACCAS010000002">
    <property type="protein sequence ID" value="NYH26504.1"/>
    <property type="molecule type" value="Genomic_DNA"/>
</dbReference>
<dbReference type="Proteomes" id="UP000572540">
    <property type="component" value="Unassembled WGS sequence"/>
</dbReference>
<evidence type="ECO:0000313" key="2">
    <source>
        <dbReference type="EMBL" id="NYH26504.1"/>
    </source>
</evidence>
<accession>A0A7Z0AZ23</accession>
<dbReference type="Proteomes" id="UP000540929">
    <property type="component" value="Unassembled WGS sequence"/>
</dbReference>
<dbReference type="AlphaFoldDB" id="A0A7Z0AZ23"/>
<gene>
    <name evidence="2" type="ORF">GGD40_006075</name>
    <name evidence="1" type="ORF">GGD41_002412</name>
</gene>
<dbReference type="RefSeq" id="WP_257031699.1">
    <property type="nucleotide sequence ID" value="NZ_JACCAU010000001.1"/>
</dbReference>
<sequence>MDTGTSRTAASSCATTASLALLTPGRFVTGGDTTLAASTCSARAAELVKDFFPATGATLTVDVFLAEESSLASVTFLVGSFEPVPAALFPPVVFAIASPFAYWPLLGKPFEKQTAGNLLLYHSGPLQPV</sequence>
<evidence type="ECO:0000313" key="3">
    <source>
        <dbReference type="Proteomes" id="UP000540929"/>
    </source>
</evidence>
<proteinExistence type="predicted"/>
<organism evidence="1 4">
    <name type="scientific">Paraburkholderia bryophila</name>
    <dbReference type="NCBI Taxonomy" id="420952"/>
    <lineage>
        <taxon>Bacteria</taxon>
        <taxon>Pseudomonadati</taxon>
        <taxon>Pseudomonadota</taxon>
        <taxon>Betaproteobacteria</taxon>
        <taxon>Burkholderiales</taxon>
        <taxon>Burkholderiaceae</taxon>
        <taxon>Paraburkholderia</taxon>
    </lineage>
</organism>
<dbReference type="EMBL" id="JACCAU010000001">
    <property type="protein sequence ID" value="NYH15184.1"/>
    <property type="molecule type" value="Genomic_DNA"/>
</dbReference>
<name>A0A7Z0AZ23_9BURK</name>
<keyword evidence="3" id="KW-1185">Reference proteome</keyword>
<comment type="caution">
    <text evidence="1">The sequence shown here is derived from an EMBL/GenBank/DDBJ whole genome shotgun (WGS) entry which is preliminary data.</text>
</comment>
<protein>
    <submittedName>
        <fullName evidence="1">Uncharacterized protein</fullName>
    </submittedName>
</protein>
<reference evidence="3 4" key="1">
    <citation type="submission" date="2020-07" db="EMBL/GenBank/DDBJ databases">
        <title>Exploring microbial biodiversity for novel pathways involved in the catabolism of aromatic compounds derived from lignin.</title>
        <authorList>
            <person name="Elkins J."/>
        </authorList>
    </citation>
    <scope>NUCLEOTIDE SEQUENCE [LARGE SCALE GENOMIC DNA]</scope>
    <source>
        <strain evidence="1 4">H2C3B</strain>
        <strain evidence="2 3">H2C3C</strain>
    </source>
</reference>
<evidence type="ECO:0000313" key="4">
    <source>
        <dbReference type="Proteomes" id="UP000572540"/>
    </source>
</evidence>
<evidence type="ECO:0000313" key="1">
    <source>
        <dbReference type="EMBL" id="NYH15184.1"/>
    </source>
</evidence>